<evidence type="ECO:0000256" key="1">
    <source>
        <dbReference type="SAM" id="MobiDB-lite"/>
    </source>
</evidence>
<proteinExistence type="predicted"/>
<evidence type="ECO:0000313" key="2">
    <source>
        <dbReference type="EMBL" id="KAK7754371.1"/>
    </source>
</evidence>
<evidence type="ECO:0000313" key="3">
    <source>
        <dbReference type="Proteomes" id="UP001320420"/>
    </source>
</evidence>
<name>A0AAN9YR74_9PEZI</name>
<dbReference type="AlphaFoldDB" id="A0AAN9YR74"/>
<reference evidence="2 3" key="1">
    <citation type="submission" date="2024-02" db="EMBL/GenBank/DDBJ databases">
        <title>De novo assembly and annotation of 12 fungi associated with fruit tree decline syndrome in Ontario, Canada.</title>
        <authorList>
            <person name="Sulman M."/>
            <person name="Ellouze W."/>
            <person name="Ilyukhin E."/>
        </authorList>
    </citation>
    <scope>NUCLEOTIDE SEQUENCE [LARGE SCALE GENOMIC DNA]</scope>
    <source>
        <strain evidence="2 3">M11/M66-122</strain>
    </source>
</reference>
<keyword evidence="3" id="KW-1185">Reference proteome</keyword>
<feature type="region of interest" description="Disordered" evidence="1">
    <location>
        <begin position="544"/>
        <end position="579"/>
    </location>
</feature>
<accession>A0AAN9YR74</accession>
<sequence length="635" mass="72273">MASLFQRPMVHMEFNWRAQKVLLAMSENLDRRLIITRRSFRAIREVIIGLKKSDEERSVAARFTKTWPPYRQDFDGRDASKTLDDDYSRSVKAGNLMTQEGYPDNDYDRALSSLGGTSDESPTIQTRSLAPKEWKGDKQAWNFFSLWAMKVRATRTINEAWQVFTGFSDERPNFQVYGEMFLKLQARETESEGDVLPGDARETFPIHRGSYSEYELARQSPPTVAELYDEMMSRGVPPEGNCLLTLVRNARTVEEGLRYLYDSAVDDVSVKSLALFKRPSHQVLRRIPLLVFNSYIQLLCRLQPDRRGRQKFEADELYRIRHAIELIKLRLEPTTTEGATFRPPWHAVFRALARPYLCLSNQTRGNMDAEALSMSTDLLPHVLKAVGMDMDIFMYYCRTVQKTAATQLSLEDRAAGNPYSAQFAAAAEAGWSAPPPPLVAGRDDLLRSIGGFFATLTTPVRVTSGLDFFPSLRHPIGPAHLHTHMRTLAFLEDAGAMAAAMRWMLRNWAHVDAEAERLGPRGPRLVARTLCAFRAFAFVSDNTDHPNYNTASNNKNNNNGSENEDSGNEDSDNYSNSYGPEMAAELDRLMEEASAKTYGAWRWPTPAEVDFYVQSDQRGHSRLLQQRIMMRQQQR</sequence>
<dbReference type="Proteomes" id="UP001320420">
    <property type="component" value="Unassembled WGS sequence"/>
</dbReference>
<feature type="compositionally biased region" description="Low complexity" evidence="1">
    <location>
        <begin position="547"/>
        <end position="561"/>
    </location>
</feature>
<dbReference type="EMBL" id="JAKJXP020000021">
    <property type="protein sequence ID" value="KAK7754371.1"/>
    <property type="molecule type" value="Genomic_DNA"/>
</dbReference>
<comment type="caution">
    <text evidence="2">The sequence shown here is derived from an EMBL/GenBank/DDBJ whole genome shotgun (WGS) entry which is preliminary data.</text>
</comment>
<gene>
    <name evidence="2" type="ORF">SLS62_003664</name>
</gene>
<protein>
    <submittedName>
        <fullName evidence="2">Uncharacterized protein</fullName>
    </submittedName>
</protein>
<feature type="compositionally biased region" description="Acidic residues" evidence="1">
    <location>
        <begin position="562"/>
        <end position="572"/>
    </location>
</feature>
<organism evidence="2 3">
    <name type="scientific">Diatrype stigma</name>
    <dbReference type="NCBI Taxonomy" id="117547"/>
    <lineage>
        <taxon>Eukaryota</taxon>
        <taxon>Fungi</taxon>
        <taxon>Dikarya</taxon>
        <taxon>Ascomycota</taxon>
        <taxon>Pezizomycotina</taxon>
        <taxon>Sordariomycetes</taxon>
        <taxon>Xylariomycetidae</taxon>
        <taxon>Xylariales</taxon>
        <taxon>Diatrypaceae</taxon>
        <taxon>Diatrype</taxon>
    </lineage>
</organism>